<proteinExistence type="predicted"/>
<accession>A0A327K7A9</accession>
<feature type="transmembrane region" description="Helical" evidence="1">
    <location>
        <begin position="57"/>
        <end position="77"/>
    </location>
</feature>
<dbReference type="OrthoDB" id="9796962at2"/>
<dbReference type="Gene3D" id="2.60.40.1890">
    <property type="entry name" value="PCu(A)C copper chaperone"/>
    <property type="match status" value="1"/>
</dbReference>
<dbReference type="AlphaFoldDB" id="A0A327K7A9"/>
<keyword evidence="1" id="KW-1133">Transmembrane helix</keyword>
<dbReference type="InterPro" id="IPR058248">
    <property type="entry name" value="Lxx211020-like"/>
</dbReference>
<gene>
    <name evidence="2" type="ORF">CH341_31325</name>
</gene>
<evidence type="ECO:0000256" key="1">
    <source>
        <dbReference type="SAM" id="Phobius"/>
    </source>
</evidence>
<evidence type="ECO:0008006" key="4">
    <source>
        <dbReference type="Google" id="ProtNLM"/>
    </source>
</evidence>
<keyword evidence="1" id="KW-0812">Transmembrane</keyword>
<evidence type="ECO:0000313" key="3">
    <source>
        <dbReference type="Proteomes" id="UP000249130"/>
    </source>
</evidence>
<name>A0A327K7A9_9BRAD</name>
<reference evidence="2 3" key="1">
    <citation type="submission" date="2017-07" db="EMBL/GenBank/DDBJ databases">
        <title>Draft Genome Sequences of Select Purple Nonsulfur Bacteria.</title>
        <authorList>
            <person name="Lasarre B."/>
            <person name="Mckinlay J.B."/>
        </authorList>
    </citation>
    <scope>NUCLEOTIDE SEQUENCE [LARGE SCALE GENOMIC DNA]</scope>
    <source>
        <strain evidence="2 3">DSM 5909</strain>
    </source>
</reference>
<protein>
    <recommendedName>
        <fullName evidence="4">Copper chaperone PCu(A)C</fullName>
    </recommendedName>
</protein>
<dbReference type="Proteomes" id="UP000249130">
    <property type="component" value="Unassembled WGS sequence"/>
</dbReference>
<sequence length="216" mass="23523">MLRSPRLRACRRDSARHRPVYHPRWGQYPRESTTASTYRKHPVLHKKPARRSPFQSVAMRLFGPILALLLLLGHAAVAQTYRVGAIEVGDPWARATPVGANVTAGYMRITNHGALPERLLAIRSAAAGSVEFQELSLDDNVMRLRTVARGIAIAPGQTVELRPGFAWQAVFAGLAGQLLPGDRVHATLTFERAGPVDVDLAVHPIGTGLRRAAAVP</sequence>
<dbReference type="InterPro" id="IPR036182">
    <property type="entry name" value="PCuAC_sf"/>
</dbReference>
<dbReference type="PANTHER" id="PTHR36302:SF1">
    <property type="entry name" value="COPPER CHAPERONE PCU(A)C"/>
    <property type="match status" value="1"/>
</dbReference>
<evidence type="ECO:0000313" key="2">
    <source>
        <dbReference type="EMBL" id="RAI34579.1"/>
    </source>
</evidence>
<dbReference type="EMBL" id="NPEX01000610">
    <property type="protein sequence ID" value="RAI34579.1"/>
    <property type="molecule type" value="Genomic_DNA"/>
</dbReference>
<dbReference type="PANTHER" id="PTHR36302">
    <property type="entry name" value="BLR7088 PROTEIN"/>
    <property type="match status" value="1"/>
</dbReference>
<comment type="caution">
    <text evidence="2">The sequence shown here is derived from an EMBL/GenBank/DDBJ whole genome shotgun (WGS) entry which is preliminary data.</text>
</comment>
<dbReference type="Pfam" id="PF04314">
    <property type="entry name" value="PCuAC"/>
    <property type="match status" value="1"/>
</dbReference>
<organism evidence="2 3">
    <name type="scientific">Rhodoplanes roseus</name>
    <dbReference type="NCBI Taxonomy" id="29409"/>
    <lineage>
        <taxon>Bacteria</taxon>
        <taxon>Pseudomonadati</taxon>
        <taxon>Pseudomonadota</taxon>
        <taxon>Alphaproteobacteria</taxon>
        <taxon>Hyphomicrobiales</taxon>
        <taxon>Nitrobacteraceae</taxon>
        <taxon>Rhodoplanes</taxon>
    </lineage>
</organism>
<keyword evidence="1" id="KW-0472">Membrane</keyword>
<dbReference type="InterPro" id="IPR007410">
    <property type="entry name" value="LpqE-like"/>
</dbReference>
<keyword evidence="3" id="KW-1185">Reference proteome</keyword>
<dbReference type="SUPFAM" id="SSF110087">
    <property type="entry name" value="DR1885-like metal-binding protein"/>
    <property type="match status" value="1"/>
</dbReference>